<dbReference type="Gramene" id="KCW51459">
    <property type="protein sequence ID" value="KCW51459"/>
    <property type="gene ID" value="EUGRSUZ_J00983"/>
</dbReference>
<evidence type="ECO:0000313" key="1">
    <source>
        <dbReference type="EMBL" id="KCW51459.1"/>
    </source>
</evidence>
<proteinExistence type="predicted"/>
<protein>
    <submittedName>
        <fullName evidence="1">Uncharacterized protein</fullName>
    </submittedName>
</protein>
<gene>
    <name evidence="1" type="ORF">EUGRSUZ_J00983</name>
</gene>
<accession>A0A059ACM0</accession>
<sequence>MMRHKLIRRKPRENLNLCQMNHGLSQNSEASGFQLVANSKISKQVCPPAVTKQIIPHTFTQLANPILCA</sequence>
<dbReference type="InParanoid" id="A0A059ACM0"/>
<dbReference type="AlphaFoldDB" id="A0A059ACM0"/>
<organism evidence="1">
    <name type="scientific">Eucalyptus grandis</name>
    <name type="common">Flooded gum</name>
    <dbReference type="NCBI Taxonomy" id="71139"/>
    <lineage>
        <taxon>Eukaryota</taxon>
        <taxon>Viridiplantae</taxon>
        <taxon>Streptophyta</taxon>
        <taxon>Embryophyta</taxon>
        <taxon>Tracheophyta</taxon>
        <taxon>Spermatophyta</taxon>
        <taxon>Magnoliopsida</taxon>
        <taxon>eudicotyledons</taxon>
        <taxon>Gunneridae</taxon>
        <taxon>Pentapetalae</taxon>
        <taxon>rosids</taxon>
        <taxon>malvids</taxon>
        <taxon>Myrtales</taxon>
        <taxon>Myrtaceae</taxon>
        <taxon>Myrtoideae</taxon>
        <taxon>Eucalypteae</taxon>
        <taxon>Eucalyptus</taxon>
    </lineage>
</organism>
<name>A0A059ACM0_EUCGR</name>
<dbReference type="EMBL" id="KK198762">
    <property type="protein sequence ID" value="KCW51459.1"/>
    <property type="molecule type" value="Genomic_DNA"/>
</dbReference>
<reference evidence="1" key="1">
    <citation type="submission" date="2013-07" db="EMBL/GenBank/DDBJ databases">
        <title>The genome of Eucalyptus grandis.</title>
        <authorList>
            <person name="Schmutz J."/>
            <person name="Hayes R."/>
            <person name="Myburg A."/>
            <person name="Tuskan G."/>
            <person name="Grattapaglia D."/>
            <person name="Rokhsar D.S."/>
        </authorList>
    </citation>
    <scope>NUCLEOTIDE SEQUENCE</scope>
    <source>
        <tissue evidence="1">Leaf extractions</tissue>
    </source>
</reference>